<dbReference type="Gene3D" id="3.30.70.2450">
    <property type="match status" value="1"/>
</dbReference>
<keyword evidence="5" id="KW-0560">Oxidoreductase</keyword>
<dbReference type="PANTHER" id="PTHR43004:SF19">
    <property type="entry name" value="BINDING MONOOXYGENASE, PUTATIVE (JCVI)-RELATED"/>
    <property type="match status" value="1"/>
</dbReference>
<dbReference type="SUPFAM" id="SSF51905">
    <property type="entry name" value="FAD/NAD(P)-binding domain"/>
    <property type="match status" value="1"/>
</dbReference>
<keyword evidence="6" id="KW-1185">Reference proteome</keyword>
<keyword evidence="5" id="KW-0503">Monooxygenase</keyword>
<dbReference type="InterPro" id="IPR050641">
    <property type="entry name" value="RIFMO-like"/>
</dbReference>
<dbReference type="EMBL" id="BAABAA010000014">
    <property type="protein sequence ID" value="GAA3589437.1"/>
    <property type="molecule type" value="Genomic_DNA"/>
</dbReference>
<dbReference type="PRINTS" id="PR00420">
    <property type="entry name" value="RNGMNOXGNASE"/>
</dbReference>
<comment type="caution">
    <text evidence="5">The sequence shown here is derived from an EMBL/GenBank/DDBJ whole genome shotgun (WGS) entry which is preliminary data.</text>
</comment>
<dbReference type="Gene3D" id="3.40.30.120">
    <property type="match status" value="1"/>
</dbReference>
<accession>A0ABP6YTL7</accession>
<dbReference type="Proteomes" id="UP001501222">
    <property type="component" value="Unassembled WGS sequence"/>
</dbReference>
<keyword evidence="2" id="KW-0285">Flavoprotein</keyword>
<dbReference type="InterPro" id="IPR036188">
    <property type="entry name" value="FAD/NAD-bd_sf"/>
</dbReference>
<evidence type="ECO:0000256" key="1">
    <source>
        <dbReference type="ARBA" id="ARBA00001974"/>
    </source>
</evidence>
<evidence type="ECO:0000256" key="2">
    <source>
        <dbReference type="ARBA" id="ARBA00022630"/>
    </source>
</evidence>
<protein>
    <submittedName>
        <fullName evidence="5">FAD-dependent monooxygenase</fullName>
    </submittedName>
</protein>
<evidence type="ECO:0000313" key="6">
    <source>
        <dbReference type="Proteomes" id="UP001501222"/>
    </source>
</evidence>
<keyword evidence="3" id="KW-0274">FAD</keyword>
<evidence type="ECO:0000259" key="4">
    <source>
        <dbReference type="Pfam" id="PF01494"/>
    </source>
</evidence>
<dbReference type="GO" id="GO:0004497">
    <property type="term" value="F:monooxygenase activity"/>
    <property type="evidence" value="ECO:0007669"/>
    <property type="project" value="UniProtKB-KW"/>
</dbReference>
<feature type="domain" description="FAD-binding" evidence="4">
    <location>
        <begin position="5"/>
        <end position="333"/>
    </location>
</feature>
<comment type="cofactor">
    <cofactor evidence="1">
        <name>FAD</name>
        <dbReference type="ChEBI" id="CHEBI:57692"/>
    </cofactor>
</comment>
<reference evidence="6" key="1">
    <citation type="journal article" date="2019" name="Int. J. Syst. Evol. Microbiol.">
        <title>The Global Catalogue of Microorganisms (GCM) 10K type strain sequencing project: providing services to taxonomists for standard genome sequencing and annotation.</title>
        <authorList>
            <consortium name="The Broad Institute Genomics Platform"/>
            <consortium name="The Broad Institute Genome Sequencing Center for Infectious Disease"/>
            <person name="Wu L."/>
            <person name="Ma J."/>
        </authorList>
    </citation>
    <scope>NUCLEOTIDE SEQUENCE [LARGE SCALE GENOMIC DNA]</scope>
    <source>
        <strain evidence="6">JCM 16928</strain>
    </source>
</reference>
<organism evidence="5 6">
    <name type="scientific">Kribbella ginsengisoli</name>
    <dbReference type="NCBI Taxonomy" id="363865"/>
    <lineage>
        <taxon>Bacteria</taxon>
        <taxon>Bacillati</taxon>
        <taxon>Actinomycetota</taxon>
        <taxon>Actinomycetes</taxon>
        <taxon>Propionibacteriales</taxon>
        <taxon>Kribbellaceae</taxon>
        <taxon>Kribbella</taxon>
    </lineage>
</organism>
<proteinExistence type="predicted"/>
<gene>
    <name evidence="5" type="ORF">GCM10022235_70790</name>
</gene>
<dbReference type="PANTHER" id="PTHR43004">
    <property type="entry name" value="TRK SYSTEM POTASSIUM UPTAKE PROTEIN"/>
    <property type="match status" value="1"/>
</dbReference>
<evidence type="ECO:0000256" key="3">
    <source>
        <dbReference type="ARBA" id="ARBA00022827"/>
    </source>
</evidence>
<name>A0ABP6YTL7_9ACTN</name>
<sequence>MAFDFDVVVVGAGPVGSLLTAELALQGVRVGLLEALAAPTGRSKAGTLHARTAQVLERRGLLDLVAVNQSGAGPVPFHFAGMFDLDLAEVVDEGPAIVGSPQAYAERVFAEQAVIRGAEVLRGEEVLDVTDHGDHVSVQTAEGRFTARYVVGCDGPRSAVRKSAGIPFTGTEATVAAMMGEVRLLDPYNAPQGWQRNARGWTMVSASAAGPSRIFAYDFRGPHENRDEPLTLEEFSQTVDYLAGRHVPMTDGGWLARFGDAALQAEQYRKGNVFVAGDAAHVHFPAGGQGVNLGLQDALNLGWKLAAAVHGWAPDGLLDTYHSERHPIGARVLWNVRAQVALMQPDPRVDWLRDLFRELMGLDQVNEYLGRMISGMDVAYDVGLPDAPLAGELAPDLRLKTSDGITSVARLQHEGKAFLLDLAGRSDLQAVAAGRSDRLKVLTANASSWVGTDALLVRPDGYVAWSARGRDDDPITLDRAIARWFGLLEI</sequence>
<dbReference type="Gene3D" id="3.50.50.60">
    <property type="entry name" value="FAD/NAD(P)-binding domain"/>
    <property type="match status" value="1"/>
</dbReference>
<dbReference type="RefSeq" id="WP_344848050.1">
    <property type="nucleotide sequence ID" value="NZ_BAABAA010000014.1"/>
</dbReference>
<dbReference type="Pfam" id="PF01494">
    <property type="entry name" value="FAD_binding_3"/>
    <property type="match status" value="1"/>
</dbReference>
<dbReference type="Pfam" id="PF21274">
    <property type="entry name" value="Rng_hyd_C"/>
    <property type="match status" value="1"/>
</dbReference>
<dbReference type="InterPro" id="IPR002938">
    <property type="entry name" value="FAD-bd"/>
</dbReference>
<evidence type="ECO:0000313" key="5">
    <source>
        <dbReference type="EMBL" id="GAA3589437.1"/>
    </source>
</evidence>